<gene>
    <name evidence="2" type="ORF">EAH73_05895</name>
</gene>
<evidence type="ECO:0000256" key="1">
    <source>
        <dbReference type="SAM" id="SignalP"/>
    </source>
</evidence>
<organism evidence="2 3">
    <name type="scientific">Hymenobacter nivis</name>
    <dbReference type="NCBI Taxonomy" id="1850093"/>
    <lineage>
        <taxon>Bacteria</taxon>
        <taxon>Pseudomonadati</taxon>
        <taxon>Bacteroidota</taxon>
        <taxon>Cytophagia</taxon>
        <taxon>Cytophagales</taxon>
        <taxon>Hymenobacteraceae</taxon>
        <taxon>Hymenobacter</taxon>
    </lineage>
</organism>
<dbReference type="Proteomes" id="UP000317646">
    <property type="component" value="Unassembled WGS sequence"/>
</dbReference>
<proteinExistence type="predicted"/>
<keyword evidence="3" id="KW-1185">Reference proteome</keyword>
<protein>
    <recommendedName>
        <fullName evidence="4">VWA domain-containing protein</fullName>
    </recommendedName>
</protein>
<dbReference type="AlphaFoldDB" id="A0A502GY91"/>
<reference evidence="2 3" key="1">
    <citation type="journal article" date="2019" name="Environ. Microbiol.">
        <title>Species interactions and distinct microbial communities in high Arctic permafrost affected cryosols are associated with the CH4 and CO2 gas fluxes.</title>
        <authorList>
            <person name="Altshuler I."/>
            <person name="Hamel J."/>
            <person name="Turney S."/>
            <person name="Magnuson E."/>
            <person name="Levesque R."/>
            <person name="Greer C."/>
            <person name="Whyte L.G."/>
        </authorList>
    </citation>
    <scope>NUCLEOTIDE SEQUENCE [LARGE SCALE GENOMIC DNA]</scope>
    <source>
        <strain evidence="2 3">S9.2P</strain>
    </source>
</reference>
<dbReference type="EMBL" id="RCYZ01000002">
    <property type="protein sequence ID" value="TPG67259.1"/>
    <property type="molecule type" value="Genomic_DNA"/>
</dbReference>
<name>A0A502GY91_9BACT</name>
<sequence>MISASILRKYALLLPLSGLAAACGSGGEPVKINGGKPAAGAPAAADKISQLNVLVDASGGMQGFMHANAPGEPGSNFQQTVAALLSDVNGQHGAPAAYYFVKEATGADPRILVPTSYGALTSAVSTGIQKPALGTELPLMIAEALKLHAKRPGTVSIIVSDFIYSPKNAGETWRVKTDVKDALGTADAAKLAVSVFAGTSAYRGNFYPGNRTKPQALRGDKLPYYIWVVGAPALVGQVDGTLLKRLAAQPQAHFNTKFAPPYAALDHFQNQGEWYKAEPVAGVPALSFTKSVSRKEPAEVVFGLDLKGVPAEWQKAAAQDLRLDAAATDATLLRTWPVAQEPSATTHANLQQYTHLAKIKLAQVPGVGALLHLTLPRPQPAWVAQTSTANDSNIAKQGPKTFLLADVLQGVADYFADQPSAQQALDLPVRVQRAE</sequence>
<dbReference type="OrthoDB" id="1067458at2"/>
<evidence type="ECO:0000313" key="2">
    <source>
        <dbReference type="EMBL" id="TPG67259.1"/>
    </source>
</evidence>
<dbReference type="RefSeq" id="WP_140465566.1">
    <property type="nucleotide sequence ID" value="NZ_RCYZ01000002.1"/>
</dbReference>
<evidence type="ECO:0000313" key="3">
    <source>
        <dbReference type="Proteomes" id="UP000317646"/>
    </source>
</evidence>
<feature type="chain" id="PRO_5021418138" description="VWA domain-containing protein" evidence="1">
    <location>
        <begin position="21"/>
        <end position="435"/>
    </location>
</feature>
<accession>A0A502GY91</accession>
<evidence type="ECO:0008006" key="4">
    <source>
        <dbReference type="Google" id="ProtNLM"/>
    </source>
</evidence>
<comment type="caution">
    <text evidence="2">The sequence shown here is derived from an EMBL/GenBank/DDBJ whole genome shotgun (WGS) entry which is preliminary data.</text>
</comment>
<keyword evidence="1" id="KW-0732">Signal</keyword>
<feature type="signal peptide" evidence="1">
    <location>
        <begin position="1"/>
        <end position="20"/>
    </location>
</feature>